<evidence type="ECO:0000259" key="8">
    <source>
        <dbReference type="PROSITE" id="PS51724"/>
    </source>
</evidence>
<feature type="chain" id="PRO_5045334146" description="Endolytic peptidoglycan transglycosylase RlpA" evidence="7">
    <location>
        <begin position="31"/>
        <end position="372"/>
    </location>
</feature>
<protein>
    <recommendedName>
        <fullName evidence="4">Endolytic peptidoglycan transglycosylase RlpA</fullName>
        <ecNumber evidence="4">4.2.2.-</ecNumber>
    </recommendedName>
</protein>
<dbReference type="InterPro" id="IPR034718">
    <property type="entry name" value="RlpA"/>
</dbReference>
<dbReference type="PANTHER" id="PTHR34183:SF1">
    <property type="entry name" value="ENDOLYTIC PEPTIDOGLYCAN TRANSGLYCOSYLASE RLPA"/>
    <property type="match status" value="1"/>
</dbReference>
<keyword evidence="4" id="KW-0564">Palmitate</keyword>
<dbReference type="SUPFAM" id="SSF50685">
    <property type="entry name" value="Barwin-like endoglucanases"/>
    <property type="match status" value="1"/>
</dbReference>
<dbReference type="InterPro" id="IPR036908">
    <property type="entry name" value="RlpA-like_sf"/>
</dbReference>
<sequence>MTRPNPAHALLPLAVAALLAACGSAPPRPAAEPGPQATRPAPPRPATPVPRRDDPSRDGPEANPPPNLYAVPDAEPRIEPLRVGGPNKPYEVLGTRYEPLTGDVAVRESGLASWYGRKFHGKPTATGELYDMYAMTAAHKTMPLPSYARVRNPRNGHEVVVRINDRGPFHSDRVIDLSYTAALKLGLLGGVDQVEVQRITHEAIRTGSWRNPRLPPVPGLMLDDTAVATIAREPSEGSPPASAAGGAYADDPIAAFASRPGARGGNPLGPLPPAPAPGDPLSGSQTSAAPVVKAAPGFWLQLGAFRERDGAVGFRQRVAQQVDGLAPLLAIFQERNLHRLQAGPYASRQDAAQAAERLRATLALVPAIVERR</sequence>
<dbReference type="PROSITE" id="PS51257">
    <property type="entry name" value="PROKAR_LIPOPROTEIN"/>
    <property type="match status" value="1"/>
</dbReference>
<evidence type="ECO:0000313" key="9">
    <source>
        <dbReference type="EMBL" id="MEK8051996.1"/>
    </source>
</evidence>
<dbReference type="HAMAP" id="MF_02071">
    <property type="entry name" value="RlpA"/>
    <property type="match status" value="1"/>
</dbReference>
<feature type="compositionally biased region" description="Basic and acidic residues" evidence="6">
    <location>
        <begin position="50"/>
        <end position="60"/>
    </location>
</feature>
<feature type="signal peptide" evidence="7">
    <location>
        <begin position="1"/>
        <end position="30"/>
    </location>
</feature>
<proteinExistence type="inferred from homology"/>
<dbReference type="InterPro" id="IPR036680">
    <property type="entry name" value="SPOR-like_sf"/>
</dbReference>
<dbReference type="Pfam" id="PF03330">
    <property type="entry name" value="DPBB_1"/>
    <property type="match status" value="1"/>
</dbReference>
<dbReference type="CDD" id="cd22268">
    <property type="entry name" value="DPBB_RlpA-like"/>
    <property type="match status" value="1"/>
</dbReference>
<keyword evidence="4" id="KW-0449">Lipoprotein</keyword>
<organism evidence="9 10">
    <name type="scientific">Pseudaquabacterium inlustre</name>
    <dbReference type="NCBI Taxonomy" id="2984192"/>
    <lineage>
        <taxon>Bacteria</taxon>
        <taxon>Pseudomonadati</taxon>
        <taxon>Pseudomonadota</taxon>
        <taxon>Betaproteobacteria</taxon>
        <taxon>Burkholderiales</taxon>
        <taxon>Sphaerotilaceae</taxon>
        <taxon>Pseudaquabacterium</taxon>
    </lineage>
</organism>
<dbReference type="Pfam" id="PF05036">
    <property type="entry name" value="SPOR"/>
    <property type="match status" value="1"/>
</dbReference>
<name>A0ABU9CJQ8_9BURK</name>
<reference evidence="9 10" key="1">
    <citation type="submission" date="2024-04" db="EMBL/GenBank/DDBJ databases">
        <title>Novel species of the genus Ideonella isolated from streams.</title>
        <authorList>
            <person name="Lu H."/>
        </authorList>
    </citation>
    <scope>NUCLEOTIDE SEQUENCE [LARGE SCALE GENOMIC DNA]</scope>
    <source>
        <strain evidence="9 10">DXS22W</strain>
    </source>
</reference>
<dbReference type="NCBIfam" id="TIGR00413">
    <property type="entry name" value="rlpA"/>
    <property type="match status" value="1"/>
</dbReference>
<dbReference type="InterPro" id="IPR012997">
    <property type="entry name" value="RplA"/>
</dbReference>
<comment type="caution">
    <text evidence="9">The sequence shown here is derived from an EMBL/GenBank/DDBJ whole genome shotgun (WGS) entry which is preliminary data.</text>
</comment>
<feature type="region of interest" description="Disordered" evidence="6">
    <location>
        <begin position="24"/>
        <end position="90"/>
    </location>
</feature>
<dbReference type="InterPro" id="IPR007730">
    <property type="entry name" value="SPOR-like_dom"/>
</dbReference>
<accession>A0ABU9CJQ8</accession>
<comment type="similarity">
    <text evidence="4 5">Belongs to the RlpA family.</text>
</comment>
<evidence type="ECO:0000256" key="4">
    <source>
        <dbReference type="HAMAP-Rule" id="MF_02071"/>
    </source>
</evidence>
<evidence type="ECO:0000256" key="6">
    <source>
        <dbReference type="SAM" id="MobiDB-lite"/>
    </source>
</evidence>
<keyword evidence="10" id="KW-1185">Reference proteome</keyword>
<keyword evidence="1 7" id="KW-0732">Signal</keyword>
<evidence type="ECO:0000256" key="7">
    <source>
        <dbReference type="SAM" id="SignalP"/>
    </source>
</evidence>
<dbReference type="Proteomes" id="UP001365405">
    <property type="component" value="Unassembled WGS sequence"/>
</dbReference>
<evidence type="ECO:0000313" key="10">
    <source>
        <dbReference type="Proteomes" id="UP001365405"/>
    </source>
</evidence>
<feature type="domain" description="SPOR" evidence="8">
    <location>
        <begin position="292"/>
        <end position="371"/>
    </location>
</feature>
<keyword evidence="4" id="KW-0472">Membrane</keyword>
<dbReference type="Gene3D" id="2.40.40.10">
    <property type="entry name" value="RlpA-like domain"/>
    <property type="match status" value="1"/>
</dbReference>
<dbReference type="Gene3D" id="3.30.70.1070">
    <property type="entry name" value="Sporulation related repeat"/>
    <property type="match status" value="1"/>
</dbReference>
<keyword evidence="2 4" id="KW-0456">Lyase</keyword>
<keyword evidence="3 4" id="KW-0961">Cell wall biogenesis/degradation</keyword>
<dbReference type="InterPro" id="IPR009009">
    <property type="entry name" value="RlpA-like_DPBB"/>
</dbReference>
<keyword evidence="4" id="KW-1003">Cell membrane</keyword>
<dbReference type="EMBL" id="JBBUTH010000008">
    <property type="protein sequence ID" value="MEK8051996.1"/>
    <property type="molecule type" value="Genomic_DNA"/>
</dbReference>
<evidence type="ECO:0000256" key="3">
    <source>
        <dbReference type="ARBA" id="ARBA00023316"/>
    </source>
</evidence>
<evidence type="ECO:0000256" key="1">
    <source>
        <dbReference type="ARBA" id="ARBA00022729"/>
    </source>
</evidence>
<dbReference type="PROSITE" id="PS51724">
    <property type="entry name" value="SPOR"/>
    <property type="match status" value="1"/>
</dbReference>
<evidence type="ECO:0000256" key="2">
    <source>
        <dbReference type="ARBA" id="ARBA00023239"/>
    </source>
</evidence>
<gene>
    <name evidence="4" type="primary">rlpA</name>
    <name evidence="9" type="ORF">AACH10_17220</name>
</gene>
<comment type="function">
    <text evidence="4">Lytic transglycosylase with a strong preference for naked glycan strands that lack stem peptides.</text>
</comment>
<dbReference type="SUPFAM" id="SSF110997">
    <property type="entry name" value="Sporulation related repeat"/>
    <property type="match status" value="1"/>
</dbReference>
<evidence type="ECO:0000256" key="5">
    <source>
        <dbReference type="RuleBase" id="RU003495"/>
    </source>
</evidence>
<comment type="subcellular location">
    <subcellularLocation>
        <location evidence="4">Cell membrane</location>
        <topology evidence="4">Lipid-anchor</topology>
    </subcellularLocation>
</comment>
<dbReference type="PANTHER" id="PTHR34183">
    <property type="entry name" value="ENDOLYTIC PEPTIDOGLYCAN TRANSGLYCOSYLASE RLPA"/>
    <property type="match status" value="1"/>
</dbReference>
<feature type="region of interest" description="Disordered" evidence="6">
    <location>
        <begin position="256"/>
        <end position="287"/>
    </location>
</feature>
<dbReference type="EC" id="4.2.2.-" evidence="4"/>
<feature type="compositionally biased region" description="Pro residues" evidence="6">
    <location>
        <begin position="269"/>
        <end position="278"/>
    </location>
</feature>
<dbReference type="RefSeq" id="WP_341411692.1">
    <property type="nucleotide sequence ID" value="NZ_JBBUTH010000008.1"/>
</dbReference>